<accession>A0A7R8UPX1</accession>
<evidence type="ECO:0000313" key="2">
    <source>
        <dbReference type="EMBL" id="CAD7084852.1"/>
    </source>
</evidence>
<feature type="domain" description="MADF" evidence="1">
    <location>
        <begin position="11"/>
        <end position="114"/>
    </location>
</feature>
<name>A0A7R8UPX1_HERIL</name>
<dbReference type="EMBL" id="LR899011">
    <property type="protein sequence ID" value="CAD7084852.1"/>
    <property type="molecule type" value="Genomic_DNA"/>
</dbReference>
<dbReference type="Pfam" id="PF10545">
    <property type="entry name" value="MADF_DNA_bdg"/>
    <property type="match status" value="1"/>
</dbReference>
<organism evidence="2 3">
    <name type="scientific">Hermetia illucens</name>
    <name type="common">Black soldier fly</name>
    <dbReference type="NCBI Taxonomy" id="343691"/>
    <lineage>
        <taxon>Eukaryota</taxon>
        <taxon>Metazoa</taxon>
        <taxon>Ecdysozoa</taxon>
        <taxon>Arthropoda</taxon>
        <taxon>Hexapoda</taxon>
        <taxon>Insecta</taxon>
        <taxon>Pterygota</taxon>
        <taxon>Neoptera</taxon>
        <taxon>Endopterygota</taxon>
        <taxon>Diptera</taxon>
        <taxon>Brachycera</taxon>
        <taxon>Stratiomyomorpha</taxon>
        <taxon>Stratiomyidae</taxon>
        <taxon>Hermetiinae</taxon>
        <taxon>Hermetia</taxon>
    </lineage>
</organism>
<evidence type="ECO:0000259" key="1">
    <source>
        <dbReference type="PROSITE" id="PS51029"/>
    </source>
</evidence>
<dbReference type="PROSITE" id="PS51029">
    <property type="entry name" value="MADF"/>
    <property type="match status" value="1"/>
</dbReference>
<dbReference type="OrthoDB" id="8036311at2759"/>
<dbReference type="AlphaFoldDB" id="A0A7R8UPX1"/>
<reference evidence="2 3" key="1">
    <citation type="submission" date="2020-11" db="EMBL/GenBank/DDBJ databases">
        <authorList>
            <person name="Wallbank WR R."/>
            <person name="Pardo Diaz C."/>
            <person name="Kozak K."/>
            <person name="Martin S."/>
            <person name="Jiggins C."/>
            <person name="Moest M."/>
            <person name="Warren A I."/>
            <person name="Generalovic N T."/>
            <person name="Byers J.R.P. K."/>
            <person name="Montejo-Kovacevich G."/>
            <person name="Yen C E."/>
        </authorList>
    </citation>
    <scope>NUCLEOTIDE SEQUENCE [LARGE SCALE GENOMIC DNA]</scope>
</reference>
<dbReference type="Proteomes" id="UP000594454">
    <property type="component" value="Chromosome 3"/>
</dbReference>
<proteinExistence type="predicted"/>
<sequence length="224" mass="25438">MKKLSVDEKEKFIKILKENSAVWDLSEAGHRKSTALAAAWEKISKEMKRPVAECKTIYRSFKDLARYRGRKKQCQKSGSELIQDESESPETSIGNEEDCAEFSVCLDFLQPNSSKRRTFSTSTIATEEDVSSPASDGSQYNFNAQCSSSSQTLKPATDLTKVISDMIAIKRSKLDEPKLKYMSMHANLDRLYCQLPADEVEKLNHEFFNKTFERVMAHKNNGNL</sequence>
<keyword evidence="3" id="KW-1185">Reference proteome</keyword>
<gene>
    <name evidence="2" type="ORF">HERILL_LOCUS7726</name>
</gene>
<dbReference type="InterPro" id="IPR006578">
    <property type="entry name" value="MADF-dom"/>
</dbReference>
<dbReference type="InParanoid" id="A0A7R8UPX1"/>
<protein>
    <recommendedName>
        <fullName evidence="1">MADF domain-containing protein</fullName>
    </recommendedName>
</protein>
<dbReference type="OMA" id="TELTYHS"/>
<evidence type="ECO:0000313" key="3">
    <source>
        <dbReference type="Proteomes" id="UP000594454"/>
    </source>
</evidence>